<dbReference type="RefSeq" id="WP_184431462.1">
    <property type="nucleotide sequence ID" value="NZ_JACIGI010000003.1"/>
</dbReference>
<name>A0A7W6RY36_9PROT</name>
<keyword evidence="1" id="KW-0472">Membrane</keyword>
<feature type="transmembrane region" description="Helical" evidence="1">
    <location>
        <begin position="68"/>
        <end position="101"/>
    </location>
</feature>
<comment type="caution">
    <text evidence="2">The sequence shown here is derived from an EMBL/GenBank/DDBJ whole genome shotgun (WGS) entry which is preliminary data.</text>
</comment>
<dbReference type="AlphaFoldDB" id="A0A7W6RY36"/>
<evidence type="ECO:0000313" key="3">
    <source>
        <dbReference type="Proteomes" id="UP000555728"/>
    </source>
</evidence>
<gene>
    <name evidence="2" type="ORF">GGD88_000556</name>
</gene>
<dbReference type="EMBL" id="JACIGI010000003">
    <property type="protein sequence ID" value="MBB4284845.1"/>
    <property type="molecule type" value="Genomic_DNA"/>
</dbReference>
<organism evidence="2 3">
    <name type="scientific">Roseospira goensis</name>
    <dbReference type="NCBI Taxonomy" id="391922"/>
    <lineage>
        <taxon>Bacteria</taxon>
        <taxon>Pseudomonadati</taxon>
        <taxon>Pseudomonadota</taxon>
        <taxon>Alphaproteobacteria</taxon>
        <taxon>Rhodospirillales</taxon>
        <taxon>Rhodospirillaceae</taxon>
        <taxon>Roseospira</taxon>
    </lineage>
</organism>
<protein>
    <submittedName>
        <fullName evidence="2">Putative membrane protein</fullName>
    </submittedName>
</protein>
<proteinExistence type="predicted"/>
<accession>A0A7W6RY36</accession>
<dbReference type="Proteomes" id="UP000555728">
    <property type="component" value="Unassembled WGS sequence"/>
</dbReference>
<evidence type="ECO:0000256" key="1">
    <source>
        <dbReference type="SAM" id="Phobius"/>
    </source>
</evidence>
<keyword evidence="1" id="KW-0812">Transmembrane</keyword>
<feature type="transmembrane region" description="Helical" evidence="1">
    <location>
        <begin position="20"/>
        <end position="48"/>
    </location>
</feature>
<reference evidence="2 3" key="1">
    <citation type="submission" date="2020-08" db="EMBL/GenBank/DDBJ databases">
        <title>Genome sequencing of Purple Non-Sulfur Bacteria from various extreme environments.</title>
        <authorList>
            <person name="Mayer M."/>
        </authorList>
    </citation>
    <scope>NUCLEOTIDE SEQUENCE [LARGE SCALE GENOMIC DNA]</scope>
    <source>
        <strain evidence="2 3">JA135</strain>
    </source>
</reference>
<evidence type="ECO:0000313" key="2">
    <source>
        <dbReference type="EMBL" id="MBB4284845.1"/>
    </source>
</evidence>
<sequence length="116" mass="13003">MQPLARQDTPSDRDRVARTLVMIMHGLYLVSIPLPVLTLVIGVVMAYASRADAPPRWQTHFDEAIRTFWIYVLLMLIGGPLVFVFGIGFIPIVAGIVLLAFRAARGLLRAFKWEPV</sequence>
<keyword evidence="1" id="KW-1133">Transmembrane helix</keyword>
<keyword evidence="3" id="KW-1185">Reference proteome</keyword>